<evidence type="ECO:0000313" key="3">
    <source>
        <dbReference type="Proteomes" id="UP001501638"/>
    </source>
</evidence>
<organism evidence="2 3">
    <name type="scientific">Streptomyces macrosporus</name>
    <dbReference type="NCBI Taxonomy" id="44032"/>
    <lineage>
        <taxon>Bacteria</taxon>
        <taxon>Bacillati</taxon>
        <taxon>Actinomycetota</taxon>
        <taxon>Actinomycetes</taxon>
        <taxon>Kitasatosporales</taxon>
        <taxon>Streptomycetaceae</taxon>
        <taxon>Streptomyces</taxon>
    </lineage>
</organism>
<keyword evidence="1" id="KW-0472">Membrane</keyword>
<keyword evidence="3" id="KW-1185">Reference proteome</keyword>
<accession>A0ABN3JGM8</accession>
<gene>
    <name evidence="2" type="ORF">GCM10010405_08290</name>
</gene>
<reference evidence="2 3" key="1">
    <citation type="journal article" date="2019" name="Int. J. Syst. Evol. Microbiol.">
        <title>The Global Catalogue of Microorganisms (GCM) 10K type strain sequencing project: providing services to taxonomists for standard genome sequencing and annotation.</title>
        <authorList>
            <consortium name="The Broad Institute Genomics Platform"/>
            <consortium name="The Broad Institute Genome Sequencing Center for Infectious Disease"/>
            <person name="Wu L."/>
            <person name="Ma J."/>
        </authorList>
    </citation>
    <scope>NUCLEOTIDE SEQUENCE [LARGE SCALE GENOMIC DNA]</scope>
    <source>
        <strain evidence="2 3">JCM 6305</strain>
    </source>
</reference>
<keyword evidence="1" id="KW-1133">Transmembrane helix</keyword>
<evidence type="ECO:0000313" key="2">
    <source>
        <dbReference type="EMBL" id="GAA2428043.1"/>
    </source>
</evidence>
<proteinExistence type="predicted"/>
<dbReference type="EMBL" id="BAAASZ010000006">
    <property type="protein sequence ID" value="GAA2428043.1"/>
    <property type="molecule type" value="Genomic_DNA"/>
</dbReference>
<dbReference type="Proteomes" id="UP001501638">
    <property type="component" value="Unassembled WGS sequence"/>
</dbReference>
<feature type="transmembrane region" description="Helical" evidence="1">
    <location>
        <begin position="39"/>
        <end position="60"/>
    </location>
</feature>
<dbReference type="InterPro" id="IPR046001">
    <property type="entry name" value="DUF5957"/>
</dbReference>
<protein>
    <submittedName>
        <fullName evidence="2">Uncharacterized protein</fullName>
    </submittedName>
</protein>
<name>A0ABN3JGM8_9ACTN</name>
<evidence type="ECO:0000256" key="1">
    <source>
        <dbReference type="SAM" id="Phobius"/>
    </source>
</evidence>
<dbReference type="Pfam" id="PF19382">
    <property type="entry name" value="DUF5957"/>
    <property type="match status" value="1"/>
</dbReference>
<keyword evidence="1" id="KW-0812">Transmembrane</keyword>
<dbReference type="RefSeq" id="WP_344320660.1">
    <property type="nucleotide sequence ID" value="NZ_BAAASZ010000006.1"/>
</dbReference>
<sequence length="68" mass="6868">MKTVLAALGGIVCGFVLGELITVAVGVTAELVLDASMPLALKLLPFHLAVVGAVAGPFLLRRGRGGAR</sequence>
<comment type="caution">
    <text evidence="2">The sequence shown here is derived from an EMBL/GenBank/DDBJ whole genome shotgun (WGS) entry which is preliminary data.</text>
</comment>